<comment type="caution">
    <text evidence="2">The sequence shown here is derived from an EMBL/GenBank/DDBJ whole genome shotgun (WGS) entry which is preliminary data.</text>
</comment>
<protein>
    <recommendedName>
        <fullName evidence="4">Cytochrome B</fullName>
    </recommendedName>
</protein>
<evidence type="ECO:0000313" key="3">
    <source>
        <dbReference type="Proteomes" id="UP001501600"/>
    </source>
</evidence>
<evidence type="ECO:0000313" key="2">
    <source>
        <dbReference type="EMBL" id="GAA5192405.1"/>
    </source>
</evidence>
<dbReference type="Proteomes" id="UP001501600">
    <property type="component" value="Unassembled WGS sequence"/>
</dbReference>
<dbReference type="InterPro" id="IPR016174">
    <property type="entry name" value="Di-haem_cyt_TM"/>
</dbReference>
<evidence type="ECO:0008006" key="4">
    <source>
        <dbReference type="Google" id="ProtNLM"/>
    </source>
</evidence>
<dbReference type="SUPFAM" id="SSF81342">
    <property type="entry name" value="Transmembrane di-heme cytochromes"/>
    <property type="match status" value="1"/>
</dbReference>
<accession>A0ABP9S9Y6</accession>
<keyword evidence="1" id="KW-1133">Transmembrane helix</keyword>
<organism evidence="2 3">
    <name type="scientific">Ferrimonas gelatinilytica</name>
    <dbReference type="NCBI Taxonomy" id="1255257"/>
    <lineage>
        <taxon>Bacteria</taxon>
        <taxon>Pseudomonadati</taxon>
        <taxon>Pseudomonadota</taxon>
        <taxon>Gammaproteobacteria</taxon>
        <taxon>Alteromonadales</taxon>
        <taxon>Ferrimonadaceae</taxon>
        <taxon>Ferrimonas</taxon>
    </lineage>
</organism>
<keyword evidence="1" id="KW-0812">Transmembrane</keyword>
<evidence type="ECO:0000256" key="1">
    <source>
        <dbReference type="SAM" id="Phobius"/>
    </source>
</evidence>
<proteinExistence type="predicted"/>
<dbReference type="Gene3D" id="1.20.950.20">
    <property type="entry name" value="Transmembrane di-heme cytochromes, Chain C"/>
    <property type="match status" value="1"/>
</dbReference>
<name>A0ABP9S9Y6_9GAMM</name>
<keyword evidence="3" id="KW-1185">Reference proteome</keyword>
<feature type="transmembrane region" description="Helical" evidence="1">
    <location>
        <begin position="32"/>
        <end position="54"/>
    </location>
</feature>
<feature type="transmembrane region" description="Helical" evidence="1">
    <location>
        <begin position="7"/>
        <end position="26"/>
    </location>
</feature>
<dbReference type="EMBL" id="BAABLF010000013">
    <property type="protein sequence ID" value="GAA5192405.1"/>
    <property type="molecule type" value="Genomic_DNA"/>
</dbReference>
<sequence>MPVWDEVLRLTHWAVVLLLGLCWFSAEQGEMAWHQTFAYLLLAVLLTRLSWGLYRSGTARLRTLF</sequence>
<gene>
    <name evidence="2" type="ORF">GCM10025772_21570</name>
</gene>
<keyword evidence="1" id="KW-0472">Membrane</keyword>
<reference evidence="3" key="1">
    <citation type="journal article" date="2019" name="Int. J. Syst. Evol. Microbiol.">
        <title>The Global Catalogue of Microorganisms (GCM) 10K type strain sequencing project: providing services to taxonomists for standard genome sequencing and annotation.</title>
        <authorList>
            <consortium name="The Broad Institute Genomics Platform"/>
            <consortium name="The Broad Institute Genome Sequencing Center for Infectious Disease"/>
            <person name="Wu L."/>
            <person name="Ma J."/>
        </authorList>
    </citation>
    <scope>NUCLEOTIDE SEQUENCE [LARGE SCALE GENOMIC DNA]</scope>
    <source>
        <strain evidence="3">JCM 18720</strain>
    </source>
</reference>